<reference evidence="1" key="1">
    <citation type="journal article" date="2014" name="Nat. Commun.">
        <title>The tobacco genome sequence and its comparison with those of tomato and potato.</title>
        <authorList>
            <person name="Sierro N."/>
            <person name="Battey J.N."/>
            <person name="Ouadi S."/>
            <person name="Bakaher N."/>
            <person name="Bovet L."/>
            <person name="Willig A."/>
            <person name="Goepfert S."/>
            <person name="Peitsch M.C."/>
            <person name="Ivanov N.V."/>
        </authorList>
    </citation>
    <scope>NUCLEOTIDE SEQUENCE [LARGE SCALE GENOMIC DNA]</scope>
</reference>
<gene>
    <name evidence="2" type="primary">LOC107778439</name>
</gene>
<keyword evidence="1" id="KW-1185">Reference proteome</keyword>
<sequence>MGQFVFVLLFLSSSVLCPVISQPDYHVMKYVLQWPPTFCRILGNTCKTDAQQQFSIHGLWPANGRGVSLTSRLCAPRSVQDRIVKNVVRTHLNADPNLEEALEKVWPNLLAGTNEHLWKYEWRTHGFQSSETIQATDYFNAATRITTALYKLVGNNNNVYISCKLNIARNIFLHEIYLCSDKMLHNFVSCPTTKDSRGCGKGSNIILPTLTFKVYVSLNYVVNKDQEMKNLIILCIIIKERKTTTEKIGMRSPIVICSFYECY</sequence>
<protein>
    <submittedName>
        <fullName evidence="2">Ribonuclease S-7-like</fullName>
    </submittedName>
</protein>
<evidence type="ECO:0000313" key="2">
    <source>
        <dbReference type="RefSeq" id="XP_075087910.1"/>
    </source>
</evidence>
<proteinExistence type="predicted"/>
<dbReference type="RefSeq" id="XP_075087910.1">
    <property type="nucleotide sequence ID" value="XM_075231809.1"/>
</dbReference>
<accession>A0AC58SSH8</accession>
<dbReference type="Proteomes" id="UP000790787">
    <property type="component" value="Chromosome 15"/>
</dbReference>
<reference evidence="2" key="2">
    <citation type="submission" date="2025-08" db="UniProtKB">
        <authorList>
            <consortium name="RefSeq"/>
        </authorList>
    </citation>
    <scope>IDENTIFICATION</scope>
    <source>
        <tissue evidence="2">Leaf</tissue>
    </source>
</reference>
<evidence type="ECO:0000313" key="1">
    <source>
        <dbReference type="Proteomes" id="UP000790787"/>
    </source>
</evidence>
<organism evidence="1 2">
    <name type="scientific">Nicotiana tabacum</name>
    <name type="common">Common tobacco</name>
    <dbReference type="NCBI Taxonomy" id="4097"/>
    <lineage>
        <taxon>Eukaryota</taxon>
        <taxon>Viridiplantae</taxon>
        <taxon>Streptophyta</taxon>
        <taxon>Embryophyta</taxon>
        <taxon>Tracheophyta</taxon>
        <taxon>Spermatophyta</taxon>
        <taxon>Magnoliopsida</taxon>
        <taxon>eudicotyledons</taxon>
        <taxon>Gunneridae</taxon>
        <taxon>Pentapetalae</taxon>
        <taxon>asterids</taxon>
        <taxon>lamiids</taxon>
        <taxon>Solanales</taxon>
        <taxon>Solanaceae</taxon>
        <taxon>Nicotianoideae</taxon>
        <taxon>Nicotianeae</taxon>
        <taxon>Nicotiana</taxon>
    </lineage>
</organism>
<name>A0AC58SSH8_TOBAC</name>